<keyword evidence="3" id="KW-0472">Membrane</keyword>
<comment type="caution">
    <text evidence="6">The sequence shown here is derived from an EMBL/GenBank/DDBJ whole genome shotgun (WGS) entry which is preliminary data.</text>
</comment>
<keyword evidence="3" id="KW-0812">Transmembrane</keyword>
<evidence type="ECO:0000259" key="5">
    <source>
        <dbReference type="PROSITE" id="PS51352"/>
    </source>
</evidence>
<keyword evidence="3" id="KW-1133">Transmembrane helix</keyword>
<dbReference type="InterPro" id="IPR051063">
    <property type="entry name" value="PDI"/>
</dbReference>
<dbReference type="GO" id="GO:0006457">
    <property type="term" value="P:protein folding"/>
    <property type="evidence" value="ECO:0007669"/>
    <property type="project" value="TreeGrafter"/>
</dbReference>
<accession>A0A9P7KBH5</accession>
<protein>
    <recommendedName>
        <fullName evidence="5">Thioredoxin domain-containing protein</fullName>
    </recommendedName>
</protein>
<dbReference type="PANTHER" id="PTHR45672">
    <property type="entry name" value="PROTEIN DISULFIDE-ISOMERASE C17H9.14C-RELATED"/>
    <property type="match status" value="1"/>
</dbReference>
<evidence type="ECO:0000256" key="1">
    <source>
        <dbReference type="ARBA" id="ARBA00006347"/>
    </source>
</evidence>
<organism evidence="6 7">
    <name type="scientific">Asterophora parasitica</name>
    <dbReference type="NCBI Taxonomy" id="117018"/>
    <lineage>
        <taxon>Eukaryota</taxon>
        <taxon>Fungi</taxon>
        <taxon>Dikarya</taxon>
        <taxon>Basidiomycota</taxon>
        <taxon>Agaricomycotina</taxon>
        <taxon>Agaricomycetes</taxon>
        <taxon>Agaricomycetidae</taxon>
        <taxon>Agaricales</taxon>
        <taxon>Tricholomatineae</taxon>
        <taxon>Lyophyllaceae</taxon>
        <taxon>Asterophora</taxon>
    </lineage>
</organism>
<dbReference type="PROSITE" id="PS00194">
    <property type="entry name" value="THIOREDOXIN_1"/>
    <property type="match status" value="2"/>
</dbReference>
<dbReference type="InterPro" id="IPR036249">
    <property type="entry name" value="Thioredoxin-like_sf"/>
</dbReference>
<dbReference type="GO" id="GO:0005783">
    <property type="term" value="C:endoplasmic reticulum"/>
    <property type="evidence" value="ECO:0007669"/>
    <property type="project" value="TreeGrafter"/>
</dbReference>
<dbReference type="Proteomes" id="UP000775547">
    <property type="component" value="Unassembled WGS sequence"/>
</dbReference>
<evidence type="ECO:0000256" key="4">
    <source>
        <dbReference type="SAM" id="SignalP"/>
    </source>
</evidence>
<feature type="signal peptide" evidence="4">
    <location>
        <begin position="1"/>
        <end position="25"/>
    </location>
</feature>
<name>A0A9P7KBH5_9AGAR</name>
<reference evidence="6" key="2">
    <citation type="submission" date="2021-10" db="EMBL/GenBank/DDBJ databases">
        <title>Phylogenomics reveals ancestral predisposition of the termite-cultivated fungus Termitomyces towards a domesticated lifestyle.</title>
        <authorList>
            <person name="Auxier B."/>
            <person name="Grum-Grzhimaylo A."/>
            <person name="Cardenas M.E."/>
            <person name="Lodge J.D."/>
            <person name="Laessoe T."/>
            <person name="Pedersen O."/>
            <person name="Smith M.E."/>
            <person name="Kuyper T.W."/>
            <person name="Franco-Molano E.A."/>
            <person name="Baroni T.J."/>
            <person name="Aanen D.K."/>
        </authorList>
    </citation>
    <scope>NUCLEOTIDE SEQUENCE</scope>
    <source>
        <strain evidence="6">AP01</strain>
        <tissue evidence="6">Mycelium</tissue>
    </source>
</reference>
<dbReference type="EMBL" id="JABCKV010000032">
    <property type="protein sequence ID" value="KAG5645761.1"/>
    <property type="molecule type" value="Genomic_DNA"/>
</dbReference>
<feature type="transmembrane region" description="Helical" evidence="3">
    <location>
        <begin position="455"/>
        <end position="474"/>
    </location>
</feature>
<evidence type="ECO:0000313" key="6">
    <source>
        <dbReference type="EMBL" id="KAG5645761.1"/>
    </source>
</evidence>
<evidence type="ECO:0000313" key="7">
    <source>
        <dbReference type="Proteomes" id="UP000775547"/>
    </source>
</evidence>
<dbReference type="InterPro" id="IPR017937">
    <property type="entry name" value="Thioredoxin_CS"/>
</dbReference>
<dbReference type="PANTHER" id="PTHR45672:SF3">
    <property type="entry name" value="THIOREDOXIN DOMAIN-CONTAINING PROTEIN 5"/>
    <property type="match status" value="1"/>
</dbReference>
<dbReference type="OrthoDB" id="72053at2759"/>
<reference evidence="6" key="1">
    <citation type="submission" date="2020-07" db="EMBL/GenBank/DDBJ databases">
        <authorList>
            <person name="Nieuwenhuis M."/>
            <person name="Van De Peppel L.J.J."/>
        </authorList>
    </citation>
    <scope>NUCLEOTIDE SEQUENCE</scope>
    <source>
        <strain evidence="6">AP01</strain>
        <tissue evidence="6">Mycelium</tissue>
    </source>
</reference>
<feature type="domain" description="Thioredoxin" evidence="5">
    <location>
        <begin position="14"/>
        <end position="135"/>
    </location>
</feature>
<dbReference type="Gene3D" id="3.40.30.10">
    <property type="entry name" value="Glutaredoxin"/>
    <property type="match status" value="2"/>
</dbReference>
<proteinExistence type="inferred from homology"/>
<dbReference type="SUPFAM" id="SSF52833">
    <property type="entry name" value="Thioredoxin-like"/>
    <property type="match status" value="2"/>
</dbReference>
<feature type="chain" id="PRO_5040313191" description="Thioredoxin domain-containing protein" evidence="4">
    <location>
        <begin position="26"/>
        <end position="493"/>
    </location>
</feature>
<sequence length="493" mass="54662">MHFFAVLRDLPLSLLITSLALATNALPVTGTQLTPDNFADLTANGLWFIEYFSPYCGHCRHFEPTWKQLVEESATTAPTVHLAQVDCAVHGDLCTDKGINSYPTMRMYNNGDDLGRYTGYRELPDLHAFIKRHVDAVSPPPPPPPLPTPTPPRSNVNLDGEVLKLTSTSFASHLAEGPMFVKFFAPWCGHCKKLAPVWRQLAKHMRGQLNIAEVDCDDHGALCKAYDVKGYPTLVYITAGGARSDYNGGRKLEQLRAFAEKASSADVQPIEAEELDGLVDENEVLYLLIHSAADTNIVETVQRASTPLLGSPSVYTSDDPALLTRFAIPQTSTWALLALKDHDLTPTSLLPERAATGAAMEDKVRKWLLENRLPTTVELTQDTLVVIADHQRLVYYDTDTTDSHIKLTSTTSLFAAVEAAAAGKLSYKNSENAIERLARYLSNKLTSFETYVVTYPWRAAFLLVVFFVALFFGIKRLIADDIPSDYRKVERLD</sequence>
<evidence type="ECO:0000256" key="3">
    <source>
        <dbReference type="SAM" id="Phobius"/>
    </source>
</evidence>
<dbReference type="CDD" id="cd02961">
    <property type="entry name" value="PDI_a_family"/>
    <property type="match status" value="1"/>
</dbReference>
<dbReference type="InterPro" id="IPR013766">
    <property type="entry name" value="Thioredoxin_domain"/>
</dbReference>
<keyword evidence="2 4" id="KW-0732">Signal</keyword>
<dbReference type="Pfam" id="PF00085">
    <property type="entry name" value="Thioredoxin"/>
    <property type="match status" value="2"/>
</dbReference>
<dbReference type="AlphaFoldDB" id="A0A9P7KBH5"/>
<evidence type="ECO:0000256" key="2">
    <source>
        <dbReference type="ARBA" id="ARBA00022729"/>
    </source>
</evidence>
<dbReference type="GO" id="GO:0003756">
    <property type="term" value="F:protein disulfide isomerase activity"/>
    <property type="evidence" value="ECO:0007669"/>
    <property type="project" value="TreeGrafter"/>
</dbReference>
<feature type="domain" description="Thioredoxin" evidence="5">
    <location>
        <begin position="144"/>
        <end position="264"/>
    </location>
</feature>
<keyword evidence="7" id="KW-1185">Reference proteome</keyword>
<gene>
    <name evidence="6" type="ORF">DXG03_005298</name>
</gene>
<dbReference type="PROSITE" id="PS51352">
    <property type="entry name" value="THIOREDOXIN_2"/>
    <property type="match status" value="2"/>
</dbReference>
<dbReference type="PRINTS" id="PR00421">
    <property type="entry name" value="THIOREDOXIN"/>
</dbReference>
<comment type="similarity">
    <text evidence="1">Belongs to the protein disulfide isomerase family.</text>
</comment>